<comment type="caution">
    <text evidence="1">The sequence shown here is derived from an EMBL/GenBank/DDBJ whole genome shotgun (WGS) entry which is preliminary data.</text>
</comment>
<organism evidence="1 2">
    <name type="scientific">Flavobacterium piscisymbiosum</name>
    <dbReference type="NCBI Taxonomy" id="2893753"/>
    <lineage>
        <taxon>Bacteria</taxon>
        <taxon>Pseudomonadati</taxon>
        <taxon>Bacteroidota</taxon>
        <taxon>Flavobacteriia</taxon>
        <taxon>Flavobacteriales</taxon>
        <taxon>Flavobacteriaceae</taxon>
        <taxon>Flavobacterium</taxon>
    </lineage>
</organism>
<dbReference type="RefSeq" id="WP_230036556.1">
    <property type="nucleotide sequence ID" value="NZ_JAJJMM010000001.1"/>
</dbReference>
<dbReference type="Proteomes" id="UP001430679">
    <property type="component" value="Unassembled WGS sequence"/>
</dbReference>
<name>A0ABS8MET6_9FLAO</name>
<evidence type="ECO:0000313" key="1">
    <source>
        <dbReference type="EMBL" id="MCC9063979.1"/>
    </source>
</evidence>
<accession>A0ABS8MET6</accession>
<evidence type="ECO:0000313" key="2">
    <source>
        <dbReference type="Proteomes" id="UP001430679"/>
    </source>
</evidence>
<dbReference type="EMBL" id="JAJJMM010000001">
    <property type="protein sequence ID" value="MCC9063979.1"/>
    <property type="molecule type" value="Genomic_DNA"/>
</dbReference>
<reference evidence="1" key="1">
    <citation type="submission" date="2021-11" db="EMBL/GenBank/DDBJ databases">
        <title>Description of novel Flavobacterium species.</title>
        <authorList>
            <person name="Saticioglu I.B."/>
            <person name="Ay H."/>
            <person name="Altun S."/>
            <person name="Duman M."/>
        </authorList>
    </citation>
    <scope>NUCLEOTIDE SEQUENCE</scope>
    <source>
        <strain evidence="1">F-30</strain>
    </source>
</reference>
<sequence length="52" mass="5892">MSTKNKSALLLILSLMVLLVTALVIYRSYSNDFETKIEASQENLSKEDQTLQ</sequence>
<proteinExistence type="predicted"/>
<protein>
    <submittedName>
        <fullName evidence="1">Uncharacterized protein</fullName>
    </submittedName>
</protein>
<keyword evidence="2" id="KW-1185">Reference proteome</keyword>
<gene>
    <name evidence="1" type="ORF">LNP81_13355</name>
</gene>